<dbReference type="Pfam" id="PF02503">
    <property type="entry name" value="PP_kinase"/>
    <property type="match status" value="1"/>
</dbReference>
<dbReference type="Pfam" id="PF17941">
    <property type="entry name" value="PP_kinase_C_1"/>
    <property type="match status" value="1"/>
</dbReference>
<dbReference type="AlphaFoldDB" id="A0A1M6YIL9"/>
<feature type="region of interest" description="Disordered" evidence="8">
    <location>
        <begin position="640"/>
        <end position="676"/>
    </location>
</feature>
<dbReference type="Gene3D" id="3.30.870.10">
    <property type="entry name" value="Endonuclease Chain A"/>
    <property type="match status" value="2"/>
</dbReference>
<keyword evidence="14" id="KW-1185">Reference proteome</keyword>
<dbReference type="GO" id="GO:0009358">
    <property type="term" value="C:polyphosphate kinase complex"/>
    <property type="evidence" value="ECO:0007669"/>
    <property type="project" value="InterPro"/>
</dbReference>
<evidence type="ECO:0000313" key="14">
    <source>
        <dbReference type="Proteomes" id="UP000184275"/>
    </source>
</evidence>
<evidence type="ECO:0000256" key="5">
    <source>
        <dbReference type="ARBA" id="ARBA00022840"/>
    </source>
</evidence>
<feature type="binding site" evidence="6">
    <location>
        <position position="369"/>
    </location>
    <ligand>
        <name>Mg(2+)</name>
        <dbReference type="ChEBI" id="CHEBI:18420"/>
    </ligand>
</feature>
<dbReference type="InterPro" id="IPR003414">
    <property type="entry name" value="PP_kinase"/>
</dbReference>
<organism evidence="13 14">
    <name type="scientific">Fibrobacter intestinalis</name>
    <dbReference type="NCBI Taxonomy" id="28122"/>
    <lineage>
        <taxon>Bacteria</taxon>
        <taxon>Pseudomonadati</taxon>
        <taxon>Fibrobacterota</taxon>
        <taxon>Fibrobacteria</taxon>
        <taxon>Fibrobacterales</taxon>
        <taxon>Fibrobacteraceae</taxon>
        <taxon>Fibrobacter</taxon>
    </lineage>
</organism>
<feature type="compositionally biased region" description="Basic and acidic residues" evidence="8">
    <location>
        <begin position="656"/>
        <end position="676"/>
    </location>
</feature>
<dbReference type="GO" id="GO:0006799">
    <property type="term" value="P:polyphosphate biosynthetic process"/>
    <property type="evidence" value="ECO:0007669"/>
    <property type="project" value="UniProtKB-UniRule"/>
</dbReference>
<dbReference type="InterPro" id="IPR024953">
    <property type="entry name" value="PP_kinase_middle"/>
</dbReference>
<dbReference type="GO" id="GO:0005524">
    <property type="term" value="F:ATP binding"/>
    <property type="evidence" value="ECO:0007669"/>
    <property type="project" value="UniProtKB-KW"/>
</dbReference>
<keyword evidence="4 6" id="KW-0418">Kinase</keyword>
<keyword evidence="3 6" id="KW-0547">Nucleotide-binding</keyword>
<evidence type="ECO:0000259" key="11">
    <source>
        <dbReference type="Pfam" id="PF13090"/>
    </source>
</evidence>
<comment type="cofactor">
    <cofactor evidence="6">
        <name>Mg(2+)</name>
        <dbReference type="ChEBI" id="CHEBI:18420"/>
    </cofactor>
</comment>
<evidence type="ECO:0000313" key="13">
    <source>
        <dbReference type="EMBL" id="SHL17970.1"/>
    </source>
</evidence>
<evidence type="ECO:0000256" key="2">
    <source>
        <dbReference type="ARBA" id="ARBA00022679"/>
    </source>
</evidence>
<evidence type="ECO:0000256" key="7">
    <source>
        <dbReference type="RuleBase" id="RU003800"/>
    </source>
</evidence>
<evidence type="ECO:0000259" key="9">
    <source>
        <dbReference type="Pfam" id="PF02503"/>
    </source>
</evidence>
<feature type="domain" description="Polyphosphate kinase middle" evidence="9">
    <location>
        <begin position="123"/>
        <end position="300"/>
    </location>
</feature>
<evidence type="ECO:0000256" key="3">
    <source>
        <dbReference type="ARBA" id="ARBA00022741"/>
    </source>
</evidence>
<evidence type="ECO:0000259" key="12">
    <source>
        <dbReference type="Pfam" id="PF17941"/>
    </source>
</evidence>
<keyword evidence="2 6" id="KW-0808">Transferase</keyword>
<dbReference type="InterPro" id="IPR036830">
    <property type="entry name" value="PP_kinase_middle_dom_sf"/>
</dbReference>
<dbReference type="InterPro" id="IPR025200">
    <property type="entry name" value="PPK_C_dom2"/>
</dbReference>
<dbReference type="InterPro" id="IPR041108">
    <property type="entry name" value="PP_kinase_C_1"/>
</dbReference>
<dbReference type="Gene3D" id="1.20.58.310">
    <property type="entry name" value="Polyphosphate kinase N-terminal domain"/>
    <property type="match status" value="1"/>
</dbReference>
<dbReference type="PANTHER" id="PTHR30218">
    <property type="entry name" value="POLYPHOSPHATE KINASE"/>
    <property type="match status" value="1"/>
</dbReference>
<keyword evidence="5 6" id="KW-0067">ATP-binding</keyword>
<dbReference type="InterPro" id="IPR025198">
    <property type="entry name" value="PPK_N_dom"/>
</dbReference>
<evidence type="ECO:0000256" key="6">
    <source>
        <dbReference type="HAMAP-Rule" id="MF_00347"/>
    </source>
</evidence>
<sequence length="676" mass="78431">MKKTNFENFTIERDVSWMFFNHRILEEAQKKSVPLLERLSFLGIYSNNLDEFFRVRMASLNRFKEYAKKQSKSEYAKICQTLKIINTLNKQYAKEYEQIILQVQNALKAEKIFLLKEMELNGEQQEFIQKLYYEKLSGYISPVWLNTLKGLSNTADDCVHLVVQADEKFALMELPVSKFGRFIRLPDKNDKICLMYLDDVVRVCLPYVFQGMGFKTFSAYSFKFTKDAEIEIDNDFSTGFVQEISKGVKNRKKGEPIRVLYDSSMPKKALEKLLEKLKIDNLDTVLASGRYQNHKDLIRFPDCGRKDLKYPLWQPIRKKEFESESMLQLVSERDRFIHVPYHSFDSYIQLLREAAIHPETKSIKTTLYRLAKDSQVIQALMCAAQNGKKVTVIIELLARFDETSNINWGKKMNEAGIRVIYGVQGLKIHSKITYIESKQKSVAVISTGNFHEGNAKVYTDFLMMTSRKNIVSEVAKVFDFIERPYKPVKFKELIVSPNDMRKKLLHLIDVEIKNKQEGKNAYILGKINHVVDLKIIKKLYEASNVGVSIQMLVRGNSSVMTGIPGVSENIRFQGIIDRYLEHSRILIFCNGGDEKYFIGSADWMPRNFDKRIEVLAPVYDELLKQDLKRIVSFGLKDSKQGRIVDGSGKNSSVENPEGKNFRSQEKLYDFYKKENK</sequence>
<keyword evidence="1 6" id="KW-0597">Phosphoprotein</keyword>
<dbReference type="NCBIfam" id="TIGR03705">
    <property type="entry name" value="poly_P_kin"/>
    <property type="match status" value="1"/>
</dbReference>
<feature type="binding site" evidence="6">
    <location>
        <position position="458"/>
    </location>
    <ligand>
        <name>ATP</name>
        <dbReference type="ChEBI" id="CHEBI:30616"/>
    </ligand>
</feature>
<keyword evidence="6" id="KW-0479">Metal-binding</keyword>
<dbReference type="Pfam" id="PF13089">
    <property type="entry name" value="PP_kinase_N"/>
    <property type="match status" value="1"/>
</dbReference>
<comment type="catalytic activity">
    <reaction evidence="6 7">
        <text>[phosphate](n) + ATP = [phosphate](n+1) + ADP</text>
        <dbReference type="Rhea" id="RHEA:19573"/>
        <dbReference type="Rhea" id="RHEA-COMP:9859"/>
        <dbReference type="Rhea" id="RHEA-COMP:14280"/>
        <dbReference type="ChEBI" id="CHEBI:16838"/>
        <dbReference type="ChEBI" id="CHEBI:30616"/>
        <dbReference type="ChEBI" id="CHEBI:456216"/>
        <dbReference type="EC" id="2.7.4.1"/>
    </reaction>
</comment>
<feature type="binding site" evidence="6">
    <location>
        <position position="399"/>
    </location>
    <ligand>
        <name>Mg(2+)</name>
        <dbReference type="ChEBI" id="CHEBI:18420"/>
    </ligand>
</feature>
<gene>
    <name evidence="6" type="primary">ppk</name>
    <name evidence="13" type="ORF">SAMN05720469_1434</name>
</gene>
<dbReference type="InterPro" id="IPR036832">
    <property type="entry name" value="PPK_N_dom_sf"/>
</dbReference>
<feature type="binding site" evidence="6">
    <location>
        <position position="554"/>
    </location>
    <ligand>
        <name>ATP</name>
        <dbReference type="ChEBI" id="CHEBI:30616"/>
    </ligand>
</feature>
<evidence type="ECO:0000256" key="4">
    <source>
        <dbReference type="ARBA" id="ARBA00022777"/>
    </source>
</evidence>
<reference evidence="14" key="1">
    <citation type="submission" date="2016-11" db="EMBL/GenBank/DDBJ databases">
        <authorList>
            <person name="Varghese N."/>
            <person name="Submissions S."/>
        </authorList>
    </citation>
    <scope>NUCLEOTIDE SEQUENCE [LARGE SCALE GENOMIC DNA]</scope>
    <source>
        <strain evidence="14">UWOS</strain>
    </source>
</reference>
<feature type="active site" description="Phosphohistidine intermediate" evidence="6">
    <location>
        <position position="429"/>
    </location>
</feature>
<dbReference type="PIRSF" id="PIRSF015589">
    <property type="entry name" value="PP_kinase"/>
    <property type="match status" value="1"/>
</dbReference>
<comment type="function">
    <text evidence="6 7">Catalyzes the reversible transfer of the terminal phosphate of ATP to form a long-chain polyphosphate (polyP).</text>
</comment>
<dbReference type="GO" id="GO:0008976">
    <property type="term" value="F:polyphosphate kinase activity"/>
    <property type="evidence" value="ECO:0007669"/>
    <property type="project" value="UniProtKB-UniRule"/>
</dbReference>
<dbReference type="SUPFAM" id="SSF56024">
    <property type="entry name" value="Phospholipase D/nuclease"/>
    <property type="match status" value="2"/>
</dbReference>
<dbReference type="Proteomes" id="UP000184275">
    <property type="component" value="Unassembled WGS sequence"/>
</dbReference>
<dbReference type="HAMAP" id="MF_00347">
    <property type="entry name" value="Polyphosphate_kinase"/>
    <property type="match status" value="1"/>
</dbReference>
<accession>A0A1M6YIL9</accession>
<feature type="domain" description="Polyphosphate kinase C-terminal" evidence="11">
    <location>
        <begin position="493"/>
        <end position="664"/>
    </location>
</feature>
<comment type="PTM">
    <text evidence="6 7">An intermediate of this reaction is the autophosphorylated ppk in which a phosphate is covalently linked to a histidine residue through a N-P bond.</text>
</comment>
<dbReference type="EC" id="2.7.4.1" evidence="6 7"/>
<dbReference type="Pfam" id="PF13090">
    <property type="entry name" value="PP_kinase_C"/>
    <property type="match status" value="1"/>
</dbReference>
<dbReference type="EMBL" id="FRAW01000043">
    <property type="protein sequence ID" value="SHL17970.1"/>
    <property type="molecule type" value="Genomic_DNA"/>
</dbReference>
<protein>
    <recommendedName>
        <fullName evidence="6 7">Polyphosphate kinase</fullName>
        <ecNumber evidence="6 7">2.7.4.1</ecNumber>
    </recommendedName>
    <alternativeName>
        <fullName evidence="6">ATP-polyphosphate phosphotransferase</fullName>
    </alternativeName>
    <alternativeName>
        <fullName evidence="6">Polyphosphoric acid kinase</fullName>
    </alternativeName>
</protein>
<evidence type="ECO:0000256" key="1">
    <source>
        <dbReference type="ARBA" id="ARBA00022553"/>
    </source>
</evidence>
<name>A0A1M6YIL9_9BACT</name>
<dbReference type="SUPFAM" id="SSF143724">
    <property type="entry name" value="PHP14-like"/>
    <property type="match status" value="1"/>
</dbReference>
<keyword evidence="6" id="KW-0460">Magnesium</keyword>
<evidence type="ECO:0000259" key="10">
    <source>
        <dbReference type="Pfam" id="PF13089"/>
    </source>
</evidence>
<dbReference type="Gene3D" id="3.30.1840.10">
    <property type="entry name" value="Polyphosphate kinase middle domain"/>
    <property type="match status" value="1"/>
</dbReference>
<dbReference type="GO" id="GO:0046872">
    <property type="term" value="F:metal ion binding"/>
    <property type="evidence" value="ECO:0007669"/>
    <property type="project" value="UniProtKB-KW"/>
</dbReference>
<comment type="similarity">
    <text evidence="6 7">Belongs to the polyphosphate kinase 1 (PPK1) family.</text>
</comment>
<feature type="domain" description="Polyphosphate kinase C-terminal" evidence="12">
    <location>
        <begin position="326"/>
        <end position="486"/>
    </location>
</feature>
<feature type="binding site" evidence="6">
    <location>
        <position position="582"/>
    </location>
    <ligand>
        <name>ATP</name>
        <dbReference type="ChEBI" id="CHEBI:30616"/>
    </ligand>
</feature>
<dbReference type="PANTHER" id="PTHR30218:SF0">
    <property type="entry name" value="POLYPHOSPHATE KINASE"/>
    <property type="match status" value="1"/>
</dbReference>
<dbReference type="NCBIfam" id="NF003925">
    <property type="entry name" value="PRK05443.3-3"/>
    <property type="match status" value="1"/>
</dbReference>
<feature type="domain" description="Polyphosphate kinase N-terminal" evidence="10">
    <location>
        <begin position="11"/>
        <end position="114"/>
    </location>
</feature>
<proteinExistence type="inferred from homology"/>
<dbReference type="SUPFAM" id="SSF140356">
    <property type="entry name" value="PPK N-terminal domain-like"/>
    <property type="match status" value="1"/>
</dbReference>
<evidence type="ECO:0000256" key="8">
    <source>
        <dbReference type="SAM" id="MobiDB-lite"/>
    </source>
</evidence>
<feature type="binding site" evidence="6">
    <location>
        <position position="48"/>
    </location>
    <ligand>
        <name>ATP</name>
        <dbReference type="ChEBI" id="CHEBI:30616"/>
    </ligand>
</feature>
<dbReference type="NCBIfam" id="NF003917">
    <property type="entry name" value="PRK05443.1-1"/>
    <property type="match status" value="1"/>
</dbReference>